<feature type="signal peptide" evidence="5">
    <location>
        <begin position="1"/>
        <end position="34"/>
    </location>
</feature>
<evidence type="ECO:0000256" key="4">
    <source>
        <dbReference type="ARBA" id="ARBA00023263"/>
    </source>
</evidence>
<sequence>MMNFINTIKKVAGIFTLTLTAFTGVMLSATNTYADADTELICKAPMTTNALDLRTLGITLSSAIPIGTVVYQGEMKVDVQCGINFLDYRDGLTGEVYFKRLNIAEGSLGYGLTLYLGYGGEYSNEAGNIPTGQMVSTYAGITGGGILNNYTEFSLTVPFKIVRTSSSLTPITRTTLSMFRVGSLVTGSDEQYVATNLRNNAITVKDETCSVAGNVTQQVPLGSYSLSKSGGLGAGVGQTSKLVSFDVQLNCESLLSGTFDVLMQFDGDAVSGLADSGVVALNSSSTARGVGVQILNESQHPIPLAVPFTVASYPISAALINVPLYARYYQTAETVGPGSANAVATYTLSYQ</sequence>
<feature type="domain" description="Fimbrial-type adhesion" evidence="6">
    <location>
        <begin position="203"/>
        <end position="351"/>
    </location>
</feature>
<gene>
    <name evidence="7" type="ORF">AABB92_20655</name>
</gene>
<evidence type="ECO:0000313" key="8">
    <source>
        <dbReference type="Proteomes" id="UP001468095"/>
    </source>
</evidence>
<dbReference type="PANTHER" id="PTHR33420:SF3">
    <property type="entry name" value="FIMBRIAL SUBUNIT ELFA"/>
    <property type="match status" value="1"/>
</dbReference>
<feature type="chain" id="PRO_5047103482" evidence="5">
    <location>
        <begin position="35"/>
        <end position="351"/>
    </location>
</feature>
<dbReference type="EMBL" id="JBCGBG010000008">
    <property type="protein sequence ID" value="MEL7698055.1"/>
    <property type="molecule type" value="Genomic_DNA"/>
</dbReference>
<comment type="caution">
    <text evidence="7">The sequence shown here is derived from an EMBL/GenBank/DDBJ whole genome shotgun (WGS) entry which is preliminary data.</text>
</comment>
<dbReference type="InterPro" id="IPR000259">
    <property type="entry name" value="Adhesion_dom_fimbrial"/>
</dbReference>
<keyword evidence="3 5" id="KW-0732">Signal</keyword>
<dbReference type="Proteomes" id="UP001468095">
    <property type="component" value="Unassembled WGS sequence"/>
</dbReference>
<proteinExistence type="inferred from homology"/>
<evidence type="ECO:0000256" key="3">
    <source>
        <dbReference type="ARBA" id="ARBA00022729"/>
    </source>
</evidence>
<keyword evidence="4" id="KW-0281">Fimbrium</keyword>
<evidence type="ECO:0000256" key="2">
    <source>
        <dbReference type="ARBA" id="ARBA00006671"/>
    </source>
</evidence>
<evidence type="ECO:0000313" key="7">
    <source>
        <dbReference type="EMBL" id="MEL7698055.1"/>
    </source>
</evidence>
<comment type="subcellular location">
    <subcellularLocation>
        <location evidence="1">Fimbrium</location>
    </subcellularLocation>
</comment>
<name>A0ABU9MTS9_9GAMM</name>
<evidence type="ECO:0000259" key="6">
    <source>
        <dbReference type="Pfam" id="PF00419"/>
    </source>
</evidence>
<comment type="similarity">
    <text evidence="2">Belongs to the fimbrial protein family.</text>
</comment>
<reference evidence="7 8" key="1">
    <citation type="submission" date="2024-04" db="EMBL/GenBank/DDBJ databases">
        <authorList>
            <person name="Suleimanova A.D."/>
            <person name="Pudova D.S."/>
            <person name="Shagimardanova E.I."/>
            <person name="Sharipova M.R."/>
        </authorList>
    </citation>
    <scope>NUCLEOTIDE SEQUENCE [LARGE SCALE GENOMIC DNA]</scope>
    <source>
        <strain evidence="7 8">3.1</strain>
    </source>
</reference>
<dbReference type="Gene3D" id="2.60.40.1090">
    <property type="entry name" value="Fimbrial-type adhesion domain"/>
    <property type="match status" value="1"/>
</dbReference>
<dbReference type="RefSeq" id="WP_238585857.1">
    <property type="nucleotide sequence ID" value="NZ_JBCGBG010000008.1"/>
</dbReference>
<organism evidence="7 8">
    <name type="scientific">Pantoea brenneri</name>
    <dbReference type="NCBI Taxonomy" id="472694"/>
    <lineage>
        <taxon>Bacteria</taxon>
        <taxon>Pseudomonadati</taxon>
        <taxon>Pseudomonadota</taxon>
        <taxon>Gammaproteobacteria</taxon>
        <taxon>Enterobacterales</taxon>
        <taxon>Erwiniaceae</taxon>
        <taxon>Pantoea</taxon>
    </lineage>
</organism>
<keyword evidence="8" id="KW-1185">Reference proteome</keyword>
<protein>
    <submittedName>
        <fullName evidence="7">Fimbrial protein</fullName>
    </submittedName>
</protein>
<evidence type="ECO:0000256" key="1">
    <source>
        <dbReference type="ARBA" id="ARBA00004561"/>
    </source>
</evidence>
<dbReference type="InterPro" id="IPR050263">
    <property type="entry name" value="Bact_Fimbrial_Adh_Pro"/>
</dbReference>
<dbReference type="PANTHER" id="PTHR33420">
    <property type="entry name" value="FIMBRIAL SUBUNIT ELFA-RELATED"/>
    <property type="match status" value="1"/>
</dbReference>
<evidence type="ECO:0000256" key="5">
    <source>
        <dbReference type="SAM" id="SignalP"/>
    </source>
</evidence>
<accession>A0ABU9MTS9</accession>
<dbReference type="SUPFAM" id="SSF49401">
    <property type="entry name" value="Bacterial adhesins"/>
    <property type="match status" value="1"/>
</dbReference>
<dbReference type="InterPro" id="IPR008966">
    <property type="entry name" value="Adhesion_dom_sf"/>
</dbReference>
<dbReference type="InterPro" id="IPR036937">
    <property type="entry name" value="Adhesion_dom_fimbrial_sf"/>
</dbReference>
<dbReference type="Pfam" id="PF00419">
    <property type="entry name" value="Fimbrial"/>
    <property type="match status" value="1"/>
</dbReference>